<dbReference type="EMBL" id="AVQI01000006">
    <property type="protein sequence ID" value="ERK05046.1"/>
    <property type="molecule type" value="Genomic_DNA"/>
</dbReference>
<reference evidence="3 4" key="1">
    <citation type="submission" date="2013-08" db="EMBL/GenBank/DDBJ databases">
        <authorList>
            <person name="Durkin A.S."/>
            <person name="Haft D.R."/>
            <person name="McCorrison J."/>
            <person name="Torralba M."/>
            <person name="Gillis M."/>
            <person name="Haft D.H."/>
            <person name="Methe B."/>
            <person name="Sutton G."/>
            <person name="Nelson K.E."/>
        </authorList>
    </citation>
    <scope>NUCLEOTIDE SEQUENCE [LARGE SCALE GENOMIC DNA]</scope>
    <source>
        <strain evidence="2 4">ATCC 35536</strain>
        <strain evidence="1 3">VPI DR56BR1116</strain>
    </source>
</reference>
<dbReference type="Proteomes" id="UP000016646">
    <property type="component" value="Unassembled WGS sequence"/>
</dbReference>
<dbReference type="AlphaFoldDB" id="U2LLF2"/>
<dbReference type="InterPro" id="IPR019657">
    <property type="entry name" value="ComFB"/>
</dbReference>
<dbReference type="EMBL" id="AUZJ01000017">
    <property type="protein sequence ID" value="ERF61051.1"/>
    <property type="molecule type" value="Genomic_DNA"/>
</dbReference>
<name>U2LLF2_TRESO</name>
<evidence type="ECO:0000313" key="1">
    <source>
        <dbReference type="EMBL" id="ERF61051.1"/>
    </source>
</evidence>
<keyword evidence="4" id="KW-1185">Reference proteome</keyword>
<protein>
    <submittedName>
        <fullName evidence="1">Late competence development protein ComFB</fullName>
    </submittedName>
</protein>
<organism evidence="1 3">
    <name type="scientific">Treponema socranskii subsp. socranskii VPI DR56BR1116 = ATCC 35536</name>
    <dbReference type="NCBI Taxonomy" id="1125725"/>
    <lineage>
        <taxon>Bacteria</taxon>
        <taxon>Pseudomonadati</taxon>
        <taxon>Spirochaetota</taxon>
        <taxon>Spirochaetia</taxon>
        <taxon>Spirochaetales</taxon>
        <taxon>Treponemataceae</taxon>
        <taxon>Treponema</taxon>
    </lineage>
</organism>
<dbReference type="OrthoDB" id="357845at2"/>
<gene>
    <name evidence="2" type="ORF">HMPREF0860_0684</name>
    <name evidence="1" type="ORF">HMPREF1325_1654</name>
</gene>
<dbReference type="STRING" id="1125725.HMPREF1325_1654"/>
<dbReference type="eggNOG" id="ENOG5032KM3">
    <property type="taxonomic scope" value="Bacteria"/>
</dbReference>
<evidence type="ECO:0000313" key="4">
    <source>
        <dbReference type="Proteomes" id="UP000016646"/>
    </source>
</evidence>
<accession>U2LLF2</accession>
<dbReference type="Pfam" id="PF10719">
    <property type="entry name" value="ComFB"/>
    <property type="match status" value="1"/>
</dbReference>
<evidence type="ECO:0000313" key="3">
    <source>
        <dbReference type="Proteomes" id="UP000016412"/>
    </source>
</evidence>
<comment type="caution">
    <text evidence="1">The sequence shown here is derived from an EMBL/GenBank/DDBJ whole genome shotgun (WGS) entry which is preliminary data.</text>
</comment>
<dbReference type="RefSeq" id="WP_021329893.1">
    <property type="nucleotide sequence ID" value="NZ_AUZJ01000017.1"/>
</dbReference>
<sequence length="236" mass="26904">MKVHNVMEELITSRVNLMYERLNETKPSWLTCDCEDCRIDVVSYVLNRIPPRYVVSGRGIVHTMNIPMPQIKADIDALTIEAMRAINSVKRPYHKDLVPNARSEKPEISFNFPIFSGIVFDGASFEPLIDCTITLKYEERNADMIDKTWSNPCKTYAATNGSYSFWVKPFKADKVGESKYFTFTVEVSANGYTPASHAFSIPLVSEAEQRNEASTSYSLKIQDLFLFRSDVKNPME</sequence>
<proteinExistence type="predicted"/>
<evidence type="ECO:0000313" key="2">
    <source>
        <dbReference type="EMBL" id="ERK05046.1"/>
    </source>
</evidence>
<dbReference type="PATRIC" id="fig|1125725.3.peg.939"/>
<dbReference type="Proteomes" id="UP000016412">
    <property type="component" value="Unassembled WGS sequence"/>
</dbReference>